<feature type="transmembrane region" description="Helical" evidence="1">
    <location>
        <begin position="127"/>
        <end position="156"/>
    </location>
</feature>
<evidence type="ECO:0000313" key="3">
    <source>
        <dbReference type="Proteomes" id="UP000243002"/>
    </source>
</evidence>
<proteinExistence type="predicted"/>
<sequence length="237" mass="25639">MRLTPAEITRLRGRHRGYWLTLATEVALLLLLPVAQAQIWLLAFLLILLALVLMVFVSRYSPLRKTRPLIYGLGGLAIALELIWHLSLNLWPAVGRALTIPHVIVWLVFLSLAVLRKVKTLTREPFVTVSVVMGAASGYMLVGMAGGLLLTALWVLDPAAFDLTSLPAVGSTAALPNVSVAPALMAASFTMLTTIGTTVLKTSHVGGQVVTTVITVVGQLYVAILIALILGRFRWRT</sequence>
<accession>A0A2P7MVF0</accession>
<evidence type="ECO:0000313" key="2">
    <source>
        <dbReference type="EMBL" id="PSJ05166.1"/>
    </source>
</evidence>
<keyword evidence="3" id="KW-1185">Reference proteome</keyword>
<feature type="transmembrane region" description="Helical" evidence="1">
    <location>
        <begin position="69"/>
        <end position="87"/>
    </location>
</feature>
<dbReference type="EMBL" id="PXXO01000007">
    <property type="protein sequence ID" value="PSJ05166.1"/>
    <property type="molecule type" value="Genomic_DNA"/>
</dbReference>
<name>A0A2P7MVF0_9CYAN</name>
<dbReference type="RefSeq" id="WP_127432005.1">
    <property type="nucleotide sequence ID" value="NZ_PXXO01000007.1"/>
</dbReference>
<keyword evidence="1" id="KW-0472">Membrane</keyword>
<keyword evidence="1" id="KW-1133">Transmembrane helix</keyword>
<gene>
    <name evidence="2" type="ORF">C7K55_07445</name>
</gene>
<evidence type="ECO:0000256" key="1">
    <source>
        <dbReference type="SAM" id="Phobius"/>
    </source>
</evidence>
<dbReference type="AlphaFoldDB" id="A0A2P7MVF0"/>
<dbReference type="Proteomes" id="UP000243002">
    <property type="component" value="Unassembled WGS sequence"/>
</dbReference>
<comment type="caution">
    <text evidence="2">The sequence shown here is derived from an EMBL/GenBank/DDBJ whole genome shotgun (WGS) entry which is preliminary data.</text>
</comment>
<feature type="transmembrane region" description="Helical" evidence="1">
    <location>
        <begin position="93"/>
        <end position="115"/>
    </location>
</feature>
<feature type="transmembrane region" description="Helical" evidence="1">
    <location>
        <begin position="39"/>
        <end position="57"/>
    </location>
</feature>
<keyword evidence="1" id="KW-0812">Transmembrane</keyword>
<organism evidence="2 3">
    <name type="scientific">Cyanobium usitatum str. Tous</name>
    <dbReference type="NCBI Taxonomy" id="2116684"/>
    <lineage>
        <taxon>Bacteria</taxon>
        <taxon>Bacillati</taxon>
        <taxon>Cyanobacteriota</taxon>
        <taxon>Cyanophyceae</taxon>
        <taxon>Synechococcales</taxon>
        <taxon>Prochlorococcaceae</taxon>
        <taxon>Cyanobium</taxon>
    </lineage>
</organism>
<feature type="transmembrane region" description="Helical" evidence="1">
    <location>
        <begin position="17"/>
        <end position="33"/>
    </location>
</feature>
<dbReference type="OrthoDB" id="552123at2"/>
<protein>
    <submittedName>
        <fullName evidence="2">Uncharacterized protein</fullName>
    </submittedName>
</protein>
<feature type="transmembrane region" description="Helical" evidence="1">
    <location>
        <begin position="209"/>
        <end position="231"/>
    </location>
</feature>
<reference evidence="2 3" key="1">
    <citation type="journal article" date="2018" name="Environ. Microbiol.">
        <title>Ecological and genomic features of two widespread freshwater picocyanobacteria.</title>
        <authorList>
            <person name="Cabello-Yeves P.J."/>
            <person name="Picazo A."/>
            <person name="Camacho A."/>
            <person name="Callieri C."/>
            <person name="Rosselli R."/>
            <person name="Roda-Garcia J.J."/>
            <person name="Coutinho F.H."/>
            <person name="Rodriguez-Valera F."/>
        </authorList>
    </citation>
    <scope>NUCLEOTIDE SEQUENCE [LARGE SCALE GENOMIC DNA]</scope>
    <source>
        <strain evidence="2 3">Tous</strain>
    </source>
</reference>